<keyword evidence="3" id="KW-1185">Reference proteome</keyword>
<dbReference type="GO" id="GO:0019674">
    <property type="term" value="P:NAD+ metabolic process"/>
    <property type="evidence" value="ECO:0007669"/>
    <property type="project" value="InterPro"/>
</dbReference>
<sequence length="782" mass="87842">MFKPRTSFKDIILGLKNVATAPEKQFNNSIKIDKVLILSKLSRYEFERRKSNSANDDELEKELRSRGTDFERLIHCHVLHKKFETNVVNTLRKMGIDVEVVNRFNYTQEKVNWADVIVPTGGDGTFLLASSKIRNSTKPVIGFNSDPNRSEGHLCLPKKYSANISKAVEKLQKGDFEWLLRSRIRIKLISQKGEIIPKCLHEIDVKCDAHTPFSKVDPDGKVLPVLALNEVFVGESISSRVSHLQMRLNGSIEQTSLKCSGVCICTGTGSTSWHLSINRLPAQSVAELLKLVDVHSSEDREVLAAQIADVYNRDLIFRADDKRMSYTIRDLISAGVWPHPKGIKSRDFVSKLEIKSNCYEASLVVDGGVSFDFNDGTIAFLEIRPEDSLRTPHSCYEACGTFNYVINAYWDGTIIYNDPVLFILGKYYKNRVGARLPLLSCQTAPVVIGNLRKFLNSFSKDMYCKMREVTKVRLHLLIAAGGKGRTGGVHSHYFKRTSEEVTRQPEPEMVVTRNTCQARNQPADGEPSAQPQVEPPTQLPTGPLVDMEALVQVLSRLVAPRSTELPILPEFSGLEHEEPERFLEKCRERHAATDPESWRDRVATRLCGNAESWWSINRAILPTLPDLERGLIENYGGLDKVVRLHAEFYGTRQAEEEPTETFLQKKKLLAARILPTMTEKVLVATCRTLLRDELVMYSAFASPQTLEELSRGAGTIERLLNQKKAVPPATTSTKSLPRCRYCPGTHFHGDCPELRRNPGKDQGATTAAGPSRRTVGPVENQE</sequence>
<evidence type="ECO:0008006" key="4">
    <source>
        <dbReference type="Google" id="ProtNLM"/>
    </source>
</evidence>
<dbReference type="InterPro" id="IPR017437">
    <property type="entry name" value="ATP-NAD_kinase_PpnK-typ_C"/>
</dbReference>
<dbReference type="GO" id="GO:0005739">
    <property type="term" value="C:mitochondrion"/>
    <property type="evidence" value="ECO:0007669"/>
    <property type="project" value="TreeGrafter"/>
</dbReference>
<name>A0A8J6HMB0_TENMO</name>
<dbReference type="AlphaFoldDB" id="A0A8J6HMB0"/>
<dbReference type="Gene3D" id="2.60.200.30">
    <property type="entry name" value="Probable inorganic polyphosphate/atp-NAD kinase, domain 2"/>
    <property type="match status" value="1"/>
</dbReference>
<dbReference type="SUPFAM" id="SSF111331">
    <property type="entry name" value="NAD kinase/diacylglycerol kinase-like"/>
    <property type="match status" value="1"/>
</dbReference>
<reference evidence="2" key="1">
    <citation type="journal article" date="2020" name="J Insects Food Feed">
        <title>The yellow mealworm (Tenebrio molitor) genome: a resource for the emerging insects as food and feed industry.</title>
        <authorList>
            <person name="Eriksson T."/>
            <person name="Andere A."/>
            <person name="Kelstrup H."/>
            <person name="Emery V."/>
            <person name="Picard C."/>
        </authorList>
    </citation>
    <scope>NUCLEOTIDE SEQUENCE</scope>
    <source>
        <strain evidence="2">Stoneville</strain>
        <tissue evidence="2">Whole head</tissue>
    </source>
</reference>
<feature type="compositionally biased region" description="Basic and acidic residues" evidence="1">
    <location>
        <begin position="750"/>
        <end position="759"/>
    </location>
</feature>
<dbReference type="Proteomes" id="UP000719412">
    <property type="component" value="Unassembled WGS sequence"/>
</dbReference>
<dbReference type="InterPro" id="IPR017438">
    <property type="entry name" value="ATP-NAD_kinase_N"/>
</dbReference>
<feature type="region of interest" description="Disordered" evidence="1">
    <location>
        <begin position="519"/>
        <end position="540"/>
    </location>
</feature>
<proteinExistence type="predicted"/>
<evidence type="ECO:0000313" key="2">
    <source>
        <dbReference type="EMBL" id="KAH0817037.1"/>
    </source>
</evidence>
<gene>
    <name evidence="2" type="ORF">GEV33_005753</name>
</gene>
<dbReference type="InterPro" id="IPR016064">
    <property type="entry name" value="NAD/diacylglycerol_kinase_sf"/>
</dbReference>
<dbReference type="Gene3D" id="3.40.50.10330">
    <property type="entry name" value="Probable inorganic polyphosphate/atp-NAD kinase, domain 1"/>
    <property type="match status" value="1"/>
</dbReference>
<feature type="region of interest" description="Disordered" evidence="1">
    <location>
        <begin position="750"/>
        <end position="782"/>
    </location>
</feature>
<organism evidence="2 3">
    <name type="scientific">Tenebrio molitor</name>
    <name type="common">Yellow mealworm beetle</name>
    <dbReference type="NCBI Taxonomy" id="7067"/>
    <lineage>
        <taxon>Eukaryota</taxon>
        <taxon>Metazoa</taxon>
        <taxon>Ecdysozoa</taxon>
        <taxon>Arthropoda</taxon>
        <taxon>Hexapoda</taxon>
        <taxon>Insecta</taxon>
        <taxon>Pterygota</taxon>
        <taxon>Neoptera</taxon>
        <taxon>Endopterygota</taxon>
        <taxon>Coleoptera</taxon>
        <taxon>Polyphaga</taxon>
        <taxon>Cucujiformia</taxon>
        <taxon>Tenebrionidae</taxon>
        <taxon>Tenebrio</taxon>
    </lineage>
</organism>
<dbReference type="EMBL" id="JABDTM020020422">
    <property type="protein sequence ID" value="KAH0817037.1"/>
    <property type="molecule type" value="Genomic_DNA"/>
</dbReference>
<dbReference type="PANTHER" id="PTHR13158">
    <property type="match status" value="1"/>
</dbReference>
<reference evidence="2" key="2">
    <citation type="submission" date="2021-08" db="EMBL/GenBank/DDBJ databases">
        <authorList>
            <person name="Eriksson T."/>
        </authorList>
    </citation>
    <scope>NUCLEOTIDE SEQUENCE</scope>
    <source>
        <strain evidence="2">Stoneville</strain>
        <tissue evidence="2">Whole head</tissue>
    </source>
</reference>
<evidence type="ECO:0000256" key="1">
    <source>
        <dbReference type="SAM" id="MobiDB-lite"/>
    </source>
</evidence>
<comment type="caution">
    <text evidence="2">The sequence shown here is derived from an EMBL/GenBank/DDBJ whole genome shotgun (WGS) entry which is preliminary data.</text>
</comment>
<dbReference type="GO" id="GO:0003951">
    <property type="term" value="F:NAD+ kinase activity"/>
    <property type="evidence" value="ECO:0007669"/>
    <property type="project" value="InterPro"/>
</dbReference>
<accession>A0A8J6HMB0</accession>
<protein>
    <recommendedName>
        <fullName evidence="4">NAD(+) kinase</fullName>
    </recommendedName>
</protein>
<dbReference type="PANTHER" id="PTHR13158:SF5">
    <property type="entry name" value="NAD KINASE 2, MITOCHONDRIAL"/>
    <property type="match status" value="1"/>
</dbReference>
<evidence type="ECO:0000313" key="3">
    <source>
        <dbReference type="Proteomes" id="UP000719412"/>
    </source>
</evidence>